<dbReference type="EMBL" id="JH165654">
    <property type="protein sequence ID" value="EHA97523.1"/>
    <property type="molecule type" value="Genomic_DNA"/>
</dbReference>
<reference evidence="6 7" key="1">
    <citation type="journal article" date="2011" name="Nature">
        <title>Genome sequencing reveals insights into physiology and longevity of the naked mole rat.</title>
        <authorList>
            <person name="Kim E.B."/>
            <person name="Fang X."/>
            <person name="Fushan A.A."/>
            <person name="Huang Z."/>
            <person name="Lobanov A.V."/>
            <person name="Han L."/>
            <person name="Marino S.M."/>
            <person name="Sun X."/>
            <person name="Turanov A.A."/>
            <person name="Yang P."/>
            <person name="Yim S.H."/>
            <person name="Zhao X."/>
            <person name="Kasaikina M.V."/>
            <person name="Stoletzki N."/>
            <person name="Peng C."/>
            <person name="Polak P."/>
            <person name="Xiong Z."/>
            <person name="Kiezun A."/>
            <person name="Zhu Y."/>
            <person name="Chen Y."/>
            <person name="Kryukov G.V."/>
            <person name="Zhang Q."/>
            <person name="Peshkin L."/>
            <person name="Yang L."/>
            <person name="Bronson R.T."/>
            <person name="Buffenstein R."/>
            <person name="Wang B."/>
            <person name="Han C."/>
            <person name="Li Q."/>
            <person name="Chen L."/>
            <person name="Zhao W."/>
            <person name="Sunyaev S.R."/>
            <person name="Park T.J."/>
            <person name="Zhang G."/>
            <person name="Wang J."/>
            <person name="Gladyshev V.N."/>
        </authorList>
    </citation>
    <scope>NUCLEOTIDE SEQUENCE [LARGE SCALE GENOMIC DNA]</scope>
</reference>
<evidence type="ECO:0000256" key="4">
    <source>
        <dbReference type="ARBA" id="ARBA00022729"/>
    </source>
</evidence>
<dbReference type="PANTHER" id="PTHR35860:SF1">
    <property type="entry name" value="PROTEIN FAM24A"/>
    <property type="match status" value="1"/>
</dbReference>
<organism evidence="6 7">
    <name type="scientific">Heterocephalus glaber</name>
    <name type="common">Naked mole rat</name>
    <dbReference type="NCBI Taxonomy" id="10181"/>
    <lineage>
        <taxon>Eukaryota</taxon>
        <taxon>Metazoa</taxon>
        <taxon>Chordata</taxon>
        <taxon>Craniata</taxon>
        <taxon>Vertebrata</taxon>
        <taxon>Euteleostomi</taxon>
        <taxon>Mammalia</taxon>
        <taxon>Eutheria</taxon>
        <taxon>Euarchontoglires</taxon>
        <taxon>Glires</taxon>
        <taxon>Rodentia</taxon>
        <taxon>Hystricomorpha</taxon>
        <taxon>Bathyergidae</taxon>
        <taxon>Heterocephalus</taxon>
    </lineage>
</organism>
<dbReference type="AlphaFoldDB" id="G5AKG3"/>
<dbReference type="Proteomes" id="UP000006813">
    <property type="component" value="Unassembled WGS sequence"/>
</dbReference>
<evidence type="ECO:0000313" key="7">
    <source>
        <dbReference type="Proteomes" id="UP000006813"/>
    </source>
</evidence>
<evidence type="ECO:0000313" key="6">
    <source>
        <dbReference type="EMBL" id="EHA97523.1"/>
    </source>
</evidence>
<accession>G5AKG3</accession>
<keyword evidence="5" id="KW-0472">Membrane</keyword>
<keyword evidence="5" id="KW-0812">Transmembrane</keyword>
<evidence type="ECO:0000256" key="2">
    <source>
        <dbReference type="ARBA" id="ARBA00007386"/>
    </source>
</evidence>
<dbReference type="Pfam" id="PF15193">
    <property type="entry name" value="FAM24"/>
    <property type="match status" value="1"/>
</dbReference>
<dbReference type="InterPro" id="IPR028122">
    <property type="entry name" value="FAM24"/>
</dbReference>
<comment type="subcellular location">
    <subcellularLocation>
        <location evidence="1">Secreted</location>
    </subcellularLocation>
</comment>
<dbReference type="STRING" id="10181.G5AKG3"/>
<dbReference type="GO" id="GO:0005576">
    <property type="term" value="C:extracellular region"/>
    <property type="evidence" value="ECO:0007669"/>
    <property type="project" value="UniProtKB-SubCell"/>
</dbReference>
<keyword evidence="5" id="KW-1133">Transmembrane helix</keyword>
<dbReference type="eggNOG" id="ENOG502TEP5">
    <property type="taxonomic scope" value="Eukaryota"/>
</dbReference>
<evidence type="ECO:0000256" key="5">
    <source>
        <dbReference type="SAM" id="Phobius"/>
    </source>
</evidence>
<evidence type="ECO:0000256" key="1">
    <source>
        <dbReference type="ARBA" id="ARBA00004613"/>
    </source>
</evidence>
<name>G5AKG3_HETGA</name>
<keyword evidence="4" id="KW-0732">Signal</keyword>
<keyword evidence="3" id="KW-0964">Secreted</keyword>
<feature type="non-terminal residue" evidence="6">
    <location>
        <position position="1"/>
    </location>
</feature>
<gene>
    <name evidence="6" type="ORF">GW7_05696</name>
</gene>
<dbReference type="InParanoid" id="G5AKG3"/>
<dbReference type="FunCoup" id="G5AKG3">
    <property type="interactions" value="2"/>
</dbReference>
<protein>
    <submittedName>
        <fullName evidence="6">Protein FAM24A</fullName>
    </submittedName>
</protein>
<evidence type="ECO:0000256" key="3">
    <source>
        <dbReference type="ARBA" id="ARBA00022525"/>
    </source>
</evidence>
<proteinExistence type="inferred from homology"/>
<sequence>KMSDLSTKIIISMGFSLVIAAVFLTAIVTSIFFYVSKALKAAKEPDPEANSANNTKDRVIPAETAATESFLILQSCDECKMYADPLPPCFCDIN</sequence>
<dbReference type="PANTHER" id="PTHR35860">
    <property type="entry name" value="PROTEIN FAM24B"/>
    <property type="match status" value="1"/>
</dbReference>
<feature type="transmembrane region" description="Helical" evidence="5">
    <location>
        <begin position="12"/>
        <end position="35"/>
    </location>
</feature>
<comment type="similarity">
    <text evidence="2">Belongs to the FAM24 family.</text>
</comment>